<feature type="transmembrane region" description="Helical" evidence="1">
    <location>
        <begin position="170"/>
        <end position="188"/>
    </location>
</feature>
<feature type="transmembrane region" description="Helical" evidence="1">
    <location>
        <begin position="144"/>
        <end position="163"/>
    </location>
</feature>
<gene>
    <name evidence="2" type="ORF">O4J56_28025</name>
</gene>
<keyword evidence="1" id="KW-0472">Membrane</keyword>
<keyword evidence="1" id="KW-0812">Transmembrane</keyword>
<name>A0ABT4UC26_9ACTN</name>
<proteinExistence type="predicted"/>
<evidence type="ECO:0000256" key="1">
    <source>
        <dbReference type="SAM" id="Phobius"/>
    </source>
</evidence>
<feature type="transmembrane region" description="Helical" evidence="1">
    <location>
        <begin position="25"/>
        <end position="45"/>
    </location>
</feature>
<feature type="transmembrane region" description="Helical" evidence="1">
    <location>
        <begin position="65"/>
        <end position="83"/>
    </location>
</feature>
<keyword evidence="3" id="KW-1185">Reference proteome</keyword>
<comment type="caution">
    <text evidence="2">The sequence shown here is derived from an EMBL/GenBank/DDBJ whole genome shotgun (WGS) entry which is preliminary data.</text>
</comment>
<dbReference type="Proteomes" id="UP001527866">
    <property type="component" value="Unassembled WGS sequence"/>
</dbReference>
<evidence type="ECO:0000313" key="2">
    <source>
        <dbReference type="EMBL" id="MDA2814524.1"/>
    </source>
</evidence>
<keyword evidence="1" id="KW-1133">Transmembrane helix</keyword>
<reference evidence="2 3" key="1">
    <citation type="submission" date="2023-01" db="EMBL/GenBank/DDBJ databases">
        <title>Draft genome sequence of Nocardiopsis sp. RSe5-2 isolated from halophytes.</title>
        <authorList>
            <person name="Duangmal K."/>
            <person name="Chantavorakit T."/>
        </authorList>
    </citation>
    <scope>NUCLEOTIDE SEQUENCE [LARGE SCALE GENOMIC DNA]</scope>
    <source>
        <strain evidence="2 3">RSe5-2</strain>
    </source>
</reference>
<protein>
    <recommendedName>
        <fullName evidence="4">Lantibiotic ABC transporter permease</fullName>
    </recommendedName>
</protein>
<sequence length="259" mass="26680">MPTTRDDPSLALMAALALARLHRGLPLWTTLAPPLAMAGLLAALVAAEPAATRDAVWDHWLGLTLYLWAALAPVAAGLYAVGAHQSDEDARRVMYTYAFPRRRVLFADVLALAALWTGGALLLAALVCLAALAHGAPSDTGPAVAGALMPVLAALPVLVLCAVAARAWGVAGAVCTGSAGMLFGALLGDKPYWWAFPPAWPTRSAIPIAGTRGIGGYLAPDSPVFDPGVLPVIAAASLALTALLLAAGARYTDRTEVHR</sequence>
<organism evidence="2 3">
    <name type="scientific">Nocardiopsis endophytica</name>
    <dbReference type="NCBI Taxonomy" id="3018445"/>
    <lineage>
        <taxon>Bacteria</taxon>
        <taxon>Bacillati</taxon>
        <taxon>Actinomycetota</taxon>
        <taxon>Actinomycetes</taxon>
        <taxon>Streptosporangiales</taxon>
        <taxon>Nocardiopsidaceae</taxon>
        <taxon>Nocardiopsis</taxon>
    </lineage>
</organism>
<dbReference type="EMBL" id="JAQFWQ010000126">
    <property type="protein sequence ID" value="MDA2814524.1"/>
    <property type="molecule type" value="Genomic_DNA"/>
</dbReference>
<evidence type="ECO:0008006" key="4">
    <source>
        <dbReference type="Google" id="ProtNLM"/>
    </source>
</evidence>
<feature type="transmembrane region" description="Helical" evidence="1">
    <location>
        <begin position="228"/>
        <end position="249"/>
    </location>
</feature>
<accession>A0ABT4UC26</accession>
<dbReference type="RefSeq" id="WP_270689949.1">
    <property type="nucleotide sequence ID" value="NZ_JAQFWQ010000126.1"/>
</dbReference>
<feature type="transmembrane region" description="Helical" evidence="1">
    <location>
        <begin position="104"/>
        <end position="132"/>
    </location>
</feature>
<evidence type="ECO:0000313" key="3">
    <source>
        <dbReference type="Proteomes" id="UP001527866"/>
    </source>
</evidence>